<dbReference type="SUPFAM" id="SSF56104">
    <property type="entry name" value="SAICAR synthase-like"/>
    <property type="match status" value="1"/>
</dbReference>
<dbReference type="Proteomes" id="UP000052978">
    <property type="component" value="Unassembled WGS sequence"/>
</dbReference>
<keyword evidence="1" id="KW-0547">Nucleotide-binding</keyword>
<evidence type="ECO:0000259" key="2">
    <source>
        <dbReference type="PROSITE" id="PS51455"/>
    </source>
</evidence>
<keyword evidence="1" id="KW-0067">ATP-binding</keyword>
<dbReference type="Pfam" id="PF01504">
    <property type="entry name" value="PIP5K"/>
    <property type="match status" value="1"/>
</dbReference>
<evidence type="ECO:0000313" key="3">
    <source>
        <dbReference type="EMBL" id="EPQ07367.1"/>
    </source>
</evidence>
<keyword evidence="4" id="KW-1185">Reference proteome</keyword>
<protein>
    <submittedName>
        <fullName evidence="3">Phosphatidylinositol-5-phosphate 4-kinase type-2 beta</fullName>
    </submittedName>
</protein>
<dbReference type="InterPro" id="IPR027483">
    <property type="entry name" value="PInositol-4-P-4/5-kinase_C_sf"/>
</dbReference>
<keyword evidence="1" id="KW-0808">Transferase</keyword>
<dbReference type="GO" id="GO:0046854">
    <property type="term" value="P:phosphatidylinositol phosphate biosynthetic process"/>
    <property type="evidence" value="ECO:0007669"/>
    <property type="project" value="TreeGrafter"/>
</dbReference>
<organism evidence="3 4">
    <name type="scientific">Myotis brandtii</name>
    <name type="common">Brandt's bat</name>
    <dbReference type="NCBI Taxonomy" id="109478"/>
    <lineage>
        <taxon>Eukaryota</taxon>
        <taxon>Metazoa</taxon>
        <taxon>Chordata</taxon>
        <taxon>Craniata</taxon>
        <taxon>Vertebrata</taxon>
        <taxon>Euteleostomi</taxon>
        <taxon>Mammalia</taxon>
        <taxon>Eutheria</taxon>
        <taxon>Laurasiatheria</taxon>
        <taxon>Chiroptera</taxon>
        <taxon>Yangochiroptera</taxon>
        <taxon>Vespertilionidae</taxon>
        <taxon>Myotis</taxon>
    </lineage>
</organism>
<dbReference type="AlphaFoldDB" id="S7PH32"/>
<dbReference type="GO" id="GO:0005524">
    <property type="term" value="F:ATP binding"/>
    <property type="evidence" value="ECO:0007669"/>
    <property type="project" value="UniProtKB-UniRule"/>
</dbReference>
<dbReference type="InterPro" id="IPR002498">
    <property type="entry name" value="PInositol-4-P-4/5-kinase_core"/>
</dbReference>
<dbReference type="GO" id="GO:0016309">
    <property type="term" value="F:1-phosphatidylinositol-5-phosphate 4-kinase activity"/>
    <property type="evidence" value="ECO:0007669"/>
    <property type="project" value="TreeGrafter"/>
</dbReference>
<dbReference type="PANTHER" id="PTHR23086">
    <property type="entry name" value="PHOSPHATIDYLINOSITOL-4-PHOSPHATE 5-KINASE"/>
    <property type="match status" value="1"/>
</dbReference>
<dbReference type="PANTHER" id="PTHR23086:SF22">
    <property type="entry name" value="PHOSPHATIDYLINOSITOL 5-PHOSPHATE 4-KINASE TYPE-2 BETA"/>
    <property type="match status" value="1"/>
</dbReference>
<proteinExistence type="predicted"/>
<dbReference type="GO" id="GO:0005886">
    <property type="term" value="C:plasma membrane"/>
    <property type="evidence" value="ECO:0007669"/>
    <property type="project" value="TreeGrafter"/>
</dbReference>
<dbReference type="GO" id="GO:0016308">
    <property type="term" value="F:1-phosphatidylinositol-4-phosphate 5-kinase activity"/>
    <property type="evidence" value="ECO:0007669"/>
    <property type="project" value="TreeGrafter"/>
</dbReference>
<sequence length="171" mass="19746">MADIGSRWQSTEYGWCQPWRDDGAGEQGRQTKAGHYCHHPEHIVQLHRHHVVAAMLLSSSKTKTKEKHFLSMYCLTIDGRETYMVVTRNMFSHQLTMHCKYDLRGSTVAREASDKEKGAEVQIGEEGKKNFLEKLKWDIEFLAQLKIMDCSLLLGIHNVDQAEQEKVEVEE</sequence>
<dbReference type="EMBL" id="KE162186">
    <property type="protein sequence ID" value="EPQ07367.1"/>
    <property type="molecule type" value="Genomic_DNA"/>
</dbReference>
<evidence type="ECO:0000256" key="1">
    <source>
        <dbReference type="PROSITE-ProRule" id="PRU00781"/>
    </source>
</evidence>
<dbReference type="PROSITE" id="PS51455">
    <property type="entry name" value="PIPK"/>
    <property type="match status" value="1"/>
</dbReference>
<name>S7PH32_MYOBR</name>
<dbReference type="SMART" id="SM00330">
    <property type="entry name" value="PIPKc"/>
    <property type="match status" value="1"/>
</dbReference>
<gene>
    <name evidence="3" type="ORF">D623_10032572</name>
</gene>
<evidence type="ECO:0000313" key="4">
    <source>
        <dbReference type="Proteomes" id="UP000052978"/>
    </source>
</evidence>
<accession>S7PH32</accession>
<feature type="domain" description="PIPK" evidence="2">
    <location>
        <begin position="1"/>
        <end position="171"/>
    </location>
</feature>
<dbReference type="Gene3D" id="3.30.810.10">
    <property type="entry name" value="2-Layer Sandwich"/>
    <property type="match status" value="1"/>
</dbReference>
<reference evidence="3 4" key="1">
    <citation type="journal article" date="2013" name="Nat. Commun.">
        <title>Genome analysis reveals insights into physiology and longevity of the Brandt's bat Myotis brandtii.</title>
        <authorList>
            <person name="Seim I."/>
            <person name="Fang X."/>
            <person name="Xiong Z."/>
            <person name="Lobanov A.V."/>
            <person name="Huang Z."/>
            <person name="Ma S."/>
            <person name="Feng Y."/>
            <person name="Turanov A.A."/>
            <person name="Zhu Y."/>
            <person name="Lenz T.L."/>
            <person name="Gerashchenko M.V."/>
            <person name="Fan D."/>
            <person name="Hee Yim S."/>
            <person name="Yao X."/>
            <person name="Jordan D."/>
            <person name="Xiong Y."/>
            <person name="Ma Y."/>
            <person name="Lyapunov A.N."/>
            <person name="Chen G."/>
            <person name="Kulakova O.I."/>
            <person name="Sun Y."/>
            <person name="Lee S.G."/>
            <person name="Bronson R.T."/>
            <person name="Moskalev A.A."/>
            <person name="Sunyaev S.R."/>
            <person name="Zhang G."/>
            <person name="Krogh A."/>
            <person name="Wang J."/>
            <person name="Gladyshev V.N."/>
        </authorList>
    </citation>
    <scope>NUCLEOTIDE SEQUENCE [LARGE SCALE GENOMIC DNA]</scope>
</reference>
<dbReference type="InterPro" id="IPR023610">
    <property type="entry name" value="PInositol-4/5-P-5/4-kinase"/>
</dbReference>
<keyword evidence="1 3" id="KW-0418">Kinase</keyword>